<accession>A0A1I6R0Z5</accession>
<dbReference type="InterPro" id="IPR014710">
    <property type="entry name" value="RmlC-like_jellyroll"/>
</dbReference>
<dbReference type="RefSeq" id="WP_093364088.1">
    <property type="nucleotide sequence ID" value="NZ_FOZZ01000003.1"/>
</dbReference>
<keyword evidence="3" id="KW-1185">Reference proteome</keyword>
<dbReference type="SUPFAM" id="SSF51206">
    <property type="entry name" value="cAMP-binding domain-like"/>
    <property type="match status" value="1"/>
</dbReference>
<dbReference type="PROSITE" id="PS50042">
    <property type="entry name" value="CNMP_BINDING_3"/>
    <property type="match status" value="1"/>
</dbReference>
<dbReference type="GO" id="GO:0016301">
    <property type="term" value="F:kinase activity"/>
    <property type="evidence" value="ECO:0007669"/>
    <property type="project" value="UniProtKB-KW"/>
</dbReference>
<keyword evidence="2" id="KW-0418">Kinase</keyword>
<keyword evidence="2" id="KW-0808">Transferase</keyword>
<feature type="domain" description="Cyclic nucleotide-binding" evidence="1">
    <location>
        <begin position="29"/>
        <end position="111"/>
    </location>
</feature>
<dbReference type="STRING" id="683125.SAMN05660206_1037"/>
<dbReference type="EMBL" id="FOZZ01000003">
    <property type="protein sequence ID" value="SFS58335.1"/>
    <property type="molecule type" value="Genomic_DNA"/>
</dbReference>
<gene>
    <name evidence="2" type="ORF">SAMN05660206_1037</name>
</gene>
<proteinExistence type="predicted"/>
<dbReference type="InterPro" id="IPR000595">
    <property type="entry name" value="cNMP-bd_dom"/>
</dbReference>
<evidence type="ECO:0000313" key="2">
    <source>
        <dbReference type="EMBL" id="SFS58335.1"/>
    </source>
</evidence>
<evidence type="ECO:0000259" key="1">
    <source>
        <dbReference type="PROSITE" id="PS50042"/>
    </source>
</evidence>
<dbReference type="OrthoDB" id="758145at2"/>
<evidence type="ECO:0000313" key="3">
    <source>
        <dbReference type="Proteomes" id="UP000198785"/>
    </source>
</evidence>
<dbReference type="AlphaFoldDB" id="A0A1I6R0Z5"/>
<reference evidence="2 3" key="1">
    <citation type="submission" date="2016-10" db="EMBL/GenBank/DDBJ databases">
        <authorList>
            <person name="de Groot N.N."/>
        </authorList>
    </citation>
    <scope>NUCLEOTIDE SEQUENCE [LARGE SCALE GENOMIC DNA]</scope>
    <source>
        <strain evidence="2 3">DSM 22789</strain>
    </source>
</reference>
<dbReference type="Gene3D" id="2.60.120.10">
    <property type="entry name" value="Jelly Rolls"/>
    <property type="match status" value="1"/>
</dbReference>
<sequence>MELQHVLTDLFGTTLEDAKFIQSKFQIEYLNKGDFFVQQHKRCTKLSFIENGIFRVFAETANKEITQWIGGENYFITDLNSFLFDQPSRWNIRALTDAKILTLELIDYRQFEQNLPSWNVVEKRFIAKCFSMLEDRIFSFIALSAEERYQHYFKTNKELFNQVPLQYIASMLGMTPETLSRIRAKM</sequence>
<dbReference type="Proteomes" id="UP000198785">
    <property type="component" value="Unassembled WGS sequence"/>
</dbReference>
<protein>
    <submittedName>
        <fullName evidence="2">cAMP-binding domain of CRP or a regulatory subunit of cAMP-dependent protein kinases</fullName>
    </submittedName>
</protein>
<dbReference type="InterPro" id="IPR018490">
    <property type="entry name" value="cNMP-bd_dom_sf"/>
</dbReference>
<organism evidence="2 3">
    <name type="scientific">Sphingobacterium wenxiniae</name>
    <dbReference type="NCBI Taxonomy" id="683125"/>
    <lineage>
        <taxon>Bacteria</taxon>
        <taxon>Pseudomonadati</taxon>
        <taxon>Bacteroidota</taxon>
        <taxon>Sphingobacteriia</taxon>
        <taxon>Sphingobacteriales</taxon>
        <taxon>Sphingobacteriaceae</taxon>
        <taxon>Sphingobacterium</taxon>
    </lineage>
</organism>
<name>A0A1I6R0Z5_9SPHI</name>